<evidence type="ECO:0000256" key="8">
    <source>
        <dbReference type="ARBA" id="ARBA00022723"/>
    </source>
</evidence>
<keyword evidence="11 13" id="KW-0413">Isomerase</keyword>
<keyword evidence="7 13" id="KW-0963">Cytoplasm</keyword>
<evidence type="ECO:0000313" key="15">
    <source>
        <dbReference type="EMBL" id="GGE11612.1"/>
    </source>
</evidence>
<evidence type="ECO:0000256" key="10">
    <source>
        <dbReference type="ARBA" id="ARBA00023152"/>
    </source>
</evidence>
<dbReference type="InterPro" id="IPR014710">
    <property type="entry name" value="RmlC-like_jellyroll"/>
</dbReference>
<gene>
    <name evidence="15" type="primary">pgiA</name>
    <name evidence="15" type="ORF">GCM10011390_33420</name>
</gene>
<evidence type="ECO:0000259" key="14">
    <source>
        <dbReference type="Pfam" id="PF06560"/>
    </source>
</evidence>
<evidence type="ECO:0000256" key="7">
    <source>
        <dbReference type="ARBA" id="ARBA00022490"/>
    </source>
</evidence>
<evidence type="ECO:0000256" key="11">
    <source>
        <dbReference type="ARBA" id="ARBA00023235"/>
    </source>
</evidence>
<accession>A0A917E7F3</accession>
<dbReference type="GO" id="GO:0005737">
    <property type="term" value="C:cytoplasm"/>
    <property type="evidence" value="ECO:0007669"/>
    <property type="project" value="UniProtKB-SubCell"/>
</dbReference>
<dbReference type="Proteomes" id="UP000644699">
    <property type="component" value="Unassembled WGS sequence"/>
</dbReference>
<reference evidence="15" key="1">
    <citation type="journal article" date="2014" name="Int. J. Syst. Evol. Microbiol.">
        <title>Complete genome sequence of Corynebacterium casei LMG S-19264T (=DSM 44701T), isolated from a smear-ripened cheese.</title>
        <authorList>
            <consortium name="US DOE Joint Genome Institute (JGI-PGF)"/>
            <person name="Walter F."/>
            <person name="Albersmeier A."/>
            <person name="Kalinowski J."/>
            <person name="Ruckert C."/>
        </authorList>
    </citation>
    <scope>NUCLEOTIDE SEQUENCE</scope>
    <source>
        <strain evidence="15">CGMCC 1.15367</strain>
    </source>
</reference>
<organism evidence="15 16">
    <name type="scientific">Aureimonas endophytica</name>
    <dbReference type="NCBI Taxonomy" id="2027858"/>
    <lineage>
        <taxon>Bacteria</taxon>
        <taxon>Pseudomonadati</taxon>
        <taxon>Pseudomonadota</taxon>
        <taxon>Alphaproteobacteria</taxon>
        <taxon>Hyphomicrobiales</taxon>
        <taxon>Aurantimonadaceae</taxon>
        <taxon>Aureimonas</taxon>
    </lineage>
</organism>
<evidence type="ECO:0000256" key="4">
    <source>
        <dbReference type="ARBA" id="ARBA00011738"/>
    </source>
</evidence>
<evidence type="ECO:0000256" key="13">
    <source>
        <dbReference type="PIRNR" id="PIRNR019325"/>
    </source>
</evidence>
<dbReference type="AlphaFoldDB" id="A0A917E7F3"/>
<comment type="subunit">
    <text evidence="4 13">Homodimer.</text>
</comment>
<dbReference type="CDD" id="cd02218">
    <property type="entry name" value="cupin_PGI"/>
    <property type="match status" value="1"/>
</dbReference>
<evidence type="ECO:0000256" key="5">
    <source>
        <dbReference type="ARBA" id="ARBA00011952"/>
    </source>
</evidence>
<protein>
    <recommendedName>
        <fullName evidence="5 13">Glucose-6-phosphate isomerase</fullName>
        <ecNumber evidence="5 13">5.3.1.9</ecNumber>
    </recommendedName>
</protein>
<dbReference type="SUPFAM" id="SSF51182">
    <property type="entry name" value="RmlC-like cupins"/>
    <property type="match status" value="1"/>
</dbReference>
<dbReference type="GO" id="GO:0006094">
    <property type="term" value="P:gluconeogenesis"/>
    <property type="evidence" value="ECO:0007669"/>
    <property type="project" value="UniProtKB-UniRule"/>
</dbReference>
<keyword evidence="9" id="KW-0408">Iron</keyword>
<dbReference type="PIRSF" id="PIRSF019325">
    <property type="entry name" value="Glucose-6-phosphate_isomerase"/>
    <property type="match status" value="1"/>
</dbReference>
<name>A0A917E7F3_9HYPH</name>
<evidence type="ECO:0000256" key="1">
    <source>
        <dbReference type="ARBA" id="ARBA00004496"/>
    </source>
</evidence>
<dbReference type="Gene3D" id="2.60.120.10">
    <property type="entry name" value="Jelly Rolls"/>
    <property type="match status" value="1"/>
</dbReference>
<comment type="catalytic activity">
    <reaction evidence="12 13">
        <text>alpha-D-glucose 6-phosphate = beta-D-fructose 6-phosphate</text>
        <dbReference type="Rhea" id="RHEA:11816"/>
        <dbReference type="ChEBI" id="CHEBI:57634"/>
        <dbReference type="ChEBI" id="CHEBI:58225"/>
        <dbReference type="EC" id="5.3.1.9"/>
    </reaction>
</comment>
<evidence type="ECO:0000256" key="6">
    <source>
        <dbReference type="ARBA" id="ARBA00022432"/>
    </source>
</evidence>
<evidence type="ECO:0000256" key="2">
    <source>
        <dbReference type="ARBA" id="ARBA00004926"/>
    </source>
</evidence>
<dbReference type="EC" id="5.3.1.9" evidence="5 13"/>
<evidence type="ECO:0000256" key="12">
    <source>
        <dbReference type="ARBA" id="ARBA00029321"/>
    </source>
</evidence>
<dbReference type="InterPro" id="IPR011051">
    <property type="entry name" value="RmlC_Cupin_sf"/>
</dbReference>
<comment type="pathway">
    <text evidence="2">Carbohydrate degradation; glycolysis; D-glyceraldehyde 3-phosphate and glycerone phosphate from D-glucose: step 2/4.</text>
</comment>
<comment type="caution">
    <text evidence="15">The sequence shown here is derived from an EMBL/GenBank/DDBJ whole genome shotgun (WGS) entry which is preliminary data.</text>
</comment>
<proteinExistence type="inferred from homology"/>
<dbReference type="GO" id="GO:0005506">
    <property type="term" value="F:iron ion binding"/>
    <property type="evidence" value="ECO:0007669"/>
    <property type="project" value="UniProtKB-UniRule"/>
</dbReference>
<keyword evidence="8" id="KW-0479">Metal-binding</keyword>
<keyword evidence="6 13" id="KW-0312">Gluconeogenesis</keyword>
<dbReference type="GO" id="GO:0006096">
    <property type="term" value="P:glycolytic process"/>
    <property type="evidence" value="ECO:0007669"/>
    <property type="project" value="UniProtKB-UniRule"/>
</dbReference>
<dbReference type="Pfam" id="PF06560">
    <property type="entry name" value="GPI"/>
    <property type="match status" value="1"/>
</dbReference>
<dbReference type="InterPro" id="IPR016758">
    <property type="entry name" value="G6P_isomerase_archaea/bacteria"/>
</dbReference>
<evidence type="ECO:0000256" key="9">
    <source>
        <dbReference type="ARBA" id="ARBA00023004"/>
    </source>
</evidence>
<keyword evidence="10 13" id="KW-0324">Glycolysis</keyword>
<keyword evidence="16" id="KW-1185">Reference proteome</keyword>
<dbReference type="EMBL" id="BMIQ01000005">
    <property type="protein sequence ID" value="GGE11612.1"/>
    <property type="molecule type" value="Genomic_DNA"/>
</dbReference>
<comment type="similarity">
    <text evidence="3 13">Belongs to the archaeal-type GPI family.</text>
</comment>
<sequence>MTIMEPVRCTVEIEEGRLAGGTGRYEKRLSDLHGIYADEAAFAALLASGDPVVYAVEDLKPTLGAGDMIFGITRMAPGRVGEEYFVTRGHIHAVANRPEIYYGESGAGLMLLESPDGEIRIVEIGPKTVCYVPPYWIHRSVNVGAEDLVMTFAYPADSGQDYDIIARAGGMRQRIVADGATGWRAVDNAAYRPRDAAEVERVFATAA</sequence>
<evidence type="ECO:0000313" key="16">
    <source>
        <dbReference type="Proteomes" id="UP000644699"/>
    </source>
</evidence>
<reference evidence="15" key="2">
    <citation type="submission" date="2020-09" db="EMBL/GenBank/DDBJ databases">
        <authorList>
            <person name="Sun Q."/>
            <person name="Zhou Y."/>
        </authorList>
    </citation>
    <scope>NUCLEOTIDE SEQUENCE</scope>
    <source>
        <strain evidence="15">CGMCC 1.15367</strain>
    </source>
</reference>
<dbReference type="InterPro" id="IPR010551">
    <property type="entry name" value="G6P_isomerase_prok"/>
</dbReference>
<comment type="subcellular location">
    <subcellularLocation>
        <location evidence="1 13">Cytoplasm</location>
    </subcellularLocation>
</comment>
<feature type="domain" description="Glucose-6-phosphate isomerase prokaryote" evidence="14">
    <location>
        <begin position="27"/>
        <end position="190"/>
    </location>
</feature>
<evidence type="ECO:0000256" key="3">
    <source>
        <dbReference type="ARBA" id="ARBA00006542"/>
    </source>
</evidence>
<dbReference type="GO" id="GO:0004347">
    <property type="term" value="F:glucose-6-phosphate isomerase activity"/>
    <property type="evidence" value="ECO:0007669"/>
    <property type="project" value="UniProtKB-UniRule"/>
</dbReference>